<protein>
    <submittedName>
        <fullName evidence="1">Uncharacterized protein</fullName>
    </submittedName>
</protein>
<reference evidence="1" key="1">
    <citation type="submission" date="2014-09" db="EMBL/GenBank/DDBJ databases">
        <authorList>
            <person name="Magalhaes I.L.F."/>
            <person name="Oliveira U."/>
            <person name="Santos F.R."/>
            <person name="Vidigal T.H.D.A."/>
            <person name="Brescovit A.D."/>
            <person name="Santos A.J."/>
        </authorList>
    </citation>
    <scope>NUCLEOTIDE SEQUENCE</scope>
    <source>
        <tissue evidence="1">Shoot tissue taken approximately 20 cm above the soil surface</tissue>
    </source>
</reference>
<reference evidence="1" key="2">
    <citation type="journal article" date="2015" name="Data Brief">
        <title>Shoot transcriptome of the giant reed, Arundo donax.</title>
        <authorList>
            <person name="Barrero R.A."/>
            <person name="Guerrero F.D."/>
            <person name="Moolhuijzen P."/>
            <person name="Goolsby J.A."/>
            <person name="Tidwell J."/>
            <person name="Bellgard S.E."/>
            <person name="Bellgard M.I."/>
        </authorList>
    </citation>
    <scope>NUCLEOTIDE SEQUENCE</scope>
    <source>
        <tissue evidence="1">Shoot tissue taken approximately 20 cm above the soil surface</tissue>
    </source>
</reference>
<organism evidence="1">
    <name type="scientific">Arundo donax</name>
    <name type="common">Giant reed</name>
    <name type="synonym">Donax arundinaceus</name>
    <dbReference type="NCBI Taxonomy" id="35708"/>
    <lineage>
        <taxon>Eukaryota</taxon>
        <taxon>Viridiplantae</taxon>
        <taxon>Streptophyta</taxon>
        <taxon>Embryophyta</taxon>
        <taxon>Tracheophyta</taxon>
        <taxon>Spermatophyta</taxon>
        <taxon>Magnoliopsida</taxon>
        <taxon>Liliopsida</taxon>
        <taxon>Poales</taxon>
        <taxon>Poaceae</taxon>
        <taxon>PACMAD clade</taxon>
        <taxon>Arundinoideae</taxon>
        <taxon>Arundineae</taxon>
        <taxon>Arundo</taxon>
    </lineage>
</organism>
<accession>A0A0A8ZXL4</accession>
<sequence length="63" mass="7245">MKQDEYVESISGVNIATLHYSKLVMNFLSTAKCPLKGIYLNNQIRFVYTVQFLQKSAMLSHCK</sequence>
<evidence type="ECO:0000313" key="1">
    <source>
        <dbReference type="EMBL" id="JAD41510.1"/>
    </source>
</evidence>
<proteinExistence type="predicted"/>
<name>A0A0A8ZXL4_ARUDO</name>
<dbReference type="AlphaFoldDB" id="A0A0A8ZXL4"/>
<dbReference type="EMBL" id="GBRH01256385">
    <property type="protein sequence ID" value="JAD41510.1"/>
    <property type="molecule type" value="Transcribed_RNA"/>
</dbReference>